<reference evidence="1 2" key="1">
    <citation type="journal article" date="2020" name="IScience">
        <title>Genome Sequencing of the Endangered Kingdonia uniflora (Circaeasteraceae, Ranunculales) Reveals Potential Mechanisms of Evolutionary Specialization.</title>
        <authorList>
            <person name="Sun Y."/>
            <person name="Deng T."/>
            <person name="Zhang A."/>
            <person name="Moore M.J."/>
            <person name="Landis J.B."/>
            <person name="Lin N."/>
            <person name="Zhang H."/>
            <person name="Zhang X."/>
            <person name="Huang J."/>
            <person name="Zhang X."/>
            <person name="Sun H."/>
            <person name="Wang H."/>
        </authorList>
    </citation>
    <scope>NUCLEOTIDE SEQUENCE [LARGE SCALE GENOMIC DNA]</scope>
    <source>
        <strain evidence="1">TB1705</strain>
        <tissue evidence="1">Leaf</tissue>
    </source>
</reference>
<name>A0A7J7PA54_9MAGN</name>
<evidence type="ECO:0008006" key="3">
    <source>
        <dbReference type="Google" id="ProtNLM"/>
    </source>
</evidence>
<evidence type="ECO:0000313" key="2">
    <source>
        <dbReference type="Proteomes" id="UP000541444"/>
    </source>
</evidence>
<evidence type="ECO:0000313" key="1">
    <source>
        <dbReference type="EMBL" id="KAF6176345.1"/>
    </source>
</evidence>
<dbReference type="OrthoDB" id="1396815at2759"/>
<sequence length="171" mass="19158">MESIVGSYDQGYHDLPSKCVEILKSNPGSIARSWRQDDTLQWTSTLVAFKASLNGFVKGCRPILGLDGCFLKGKYGGVCLFVLSLDGNNGLFPIRVYMCRTECKESCLDFLTKIEPYLSAHPGKLTFISDRQKRLIDSVAEIFLHANHSLNVDPMSLSMNENINLNMKQFI</sequence>
<accession>A0A7J7PA54</accession>
<dbReference type="PANTHER" id="PTHR31973">
    <property type="entry name" value="POLYPROTEIN, PUTATIVE-RELATED"/>
    <property type="match status" value="1"/>
</dbReference>
<protein>
    <recommendedName>
        <fullName evidence="3">MULE transposase domain-containing protein</fullName>
    </recommendedName>
</protein>
<dbReference type="PANTHER" id="PTHR31973:SF187">
    <property type="entry name" value="MUTATOR TRANSPOSASE MUDRA PROTEIN"/>
    <property type="match status" value="1"/>
</dbReference>
<dbReference type="EMBL" id="JACGCM010000115">
    <property type="protein sequence ID" value="KAF6176345.1"/>
    <property type="molecule type" value="Genomic_DNA"/>
</dbReference>
<organism evidence="1 2">
    <name type="scientific">Kingdonia uniflora</name>
    <dbReference type="NCBI Taxonomy" id="39325"/>
    <lineage>
        <taxon>Eukaryota</taxon>
        <taxon>Viridiplantae</taxon>
        <taxon>Streptophyta</taxon>
        <taxon>Embryophyta</taxon>
        <taxon>Tracheophyta</taxon>
        <taxon>Spermatophyta</taxon>
        <taxon>Magnoliopsida</taxon>
        <taxon>Ranunculales</taxon>
        <taxon>Circaeasteraceae</taxon>
        <taxon>Kingdonia</taxon>
    </lineage>
</organism>
<keyword evidence="2" id="KW-1185">Reference proteome</keyword>
<gene>
    <name evidence="1" type="ORF">GIB67_011134</name>
</gene>
<dbReference type="AlphaFoldDB" id="A0A7J7PA54"/>
<dbReference type="Proteomes" id="UP000541444">
    <property type="component" value="Unassembled WGS sequence"/>
</dbReference>
<comment type="caution">
    <text evidence="1">The sequence shown here is derived from an EMBL/GenBank/DDBJ whole genome shotgun (WGS) entry which is preliminary data.</text>
</comment>
<proteinExistence type="predicted"/>